<dbReference type="KEGG" id="fai:FAD_1640"/>
<dbReference type="AlphaFoldDB" id="A0A1V0N5V7"/>
<dbReference type="InterPro" id="IPR008978">
    <property type="entry name" value="HSP20-like_chaperone"/>
</dbReference>
<dbReference type="STRING" id="74969.FAD_1640"/>
<evidence type="ECO:0000313" key="6">
    <source>
        <dbReference type="Proteomes" id="UP000192050"/>
    </source>
</evidence>
<dbReference type="CDD" id="cd06464">
    <property type="entry name" value="ACD_sHsps-like"/>
    <property type="match status" value="1"/>
</dbReference>
<dbReference type="EMBL" id="JABGBP010000264">
    <property type="protein sequence ID" value="NOL60619.1"/>
    <property type="molecule type" value="Genomic_DNA"/>
</dbReference>
<dbReference type="PROSITE" id="PS01031">
    <property type="entry name" value="SHSP"/>
    <property type="match status" value="1"/>
</dbReference>
<keyword evidence="4" id="KW-0346">Stress response</keyword>
<feature type="domain" description="SHSP" evidence="3">
    <location>
        <begin position="83"/>
        <end position="179"/>
    </location>
</feature>
<keyword evidence="6" id="KW-1185">Reference proteome</keyword>
<dbReference type="Proteomes" id="UP000546917">
    <property type="component" value="Unassembled WGS sequence"/>
</dbReference>
<gene>
    <name evidence="4" type="ORF">FAD_1640</name>
    <name evidence="5" type="ORF">HLB00_07225</name>
</gene>
<sequence length="179" mass="20636">MNGRRDDDWDDIFNDMYDEFGFDMKKINREIARFWESIMKGEPNSKIMGPYVYGFSYKMGPDGKPVFQEFGNVPRNGIGPKAEPQGGFREPLTDINEDKENVYITYELPGVEKNDIDLVVNENNIELKVDKGSRKYYKNIEFDREVDINSVIAKFTNGVLDITIKKVNNKSTGRAVKID</sequence>
<accession>A0A1V0N5V7</accession>
<evidence type="ECO:0000313" key="7">
    <source>
        <dbReference type="Proteomes" id="UP000546917"/>
    </source>
</evidence>
<evidence type="ECO:0000313" key="5">
    <source>
        <dbReference type="EMBL" id="NOL60619.1"/>
    </source>
</evidence>
<dbReference type="InterPro" id="IPR002068">
    <property type="entry name" value="A-crystallin/Hsp20_dom"/>
</dbReference>
<name>A0A1V0N5V7_9ARCH</name>
<dbReference type="Proteomes" id="UP000192050">
    <property type="component" value="Chromosome"/>
</dbReference>
<dbReference type="GeneID" id="84218232"/>
<evidence type="ECO:0000256" key="2">
    <source>
        <dbReference type="RuleBase" id="RU003616"/>
    </source>
</evidence>
<evidence type="ECO:0000313" key="4">
    <source>
        <dbReference type="EMBL" id="ARD85484.1"/>
    </source>
</evidence>
<dbReference type="NCBIfam" id="NF041800">
    <property type="entry name" value="Hsp20"/>
    <property type="match status" value="1"/>
</dbReference>
<dbReference type="EMBL" id="CP015363">
    <property type="protein sequence ID" value="ARD85484.1"/>
    <property type="molecule type" value="Genomic_DNA"/>
</dbReference>
<reference evidence="4 6" key="1">
    <citation type="submission" date="2011-10" db="EMBL/GenBank/DDBJ databases">
        <title>Metabolic and evolutionary patterns in the extreme acidophile Ferroplasma acidiphilum.</title>
        <authorList>
            <person name="Golyshina O.V."/>
            <person name="Kozyavkin S.A."/>
            <person name="Tatusov R.L."/>
            <person name="Slesarev A.I."/>
            <person name="Golyshin P.N."/>
        </authorList>
    </citation>
    <scope>NUCLEOTIDE SEQUENCE [LARGE SCALE GENOMIC DNA]</scope>
    <source>
        <strain evidence="4">Berkeley</strain>
        <strain evidence="6">Y</strain>
    </source>
</reference>
<reference evidence="5 7" key="2">
    <citation type="submission" date="2020-05" db="EMBL/GenBank/DDBJ databases">
        <authorList>
            <person name="Zhang R."/>
        </authorList>
    </citation>
    <scope>NUCLEOTIDE SEQUENCE [LARGE SCALE GENOMIC DNA]</scope>
    <source>
        <strain evidence="5 7">DSM 28986</strain>
    </source>
</reference>
<dbReference type="RefSeq" id="WP_081142989.1">
    <property type="nucleotide sequence ID" value="NZ_CP015363.1"/>
</dbReference>
<dbReference type="Gene3D" id="2.60.40.790">
    <property type="match status" value="1"/>
</dbReference>
<evidence type="ECO:0000259" key="3">
    <source>
        <dbReference type="PROSITE" id="PS01031"/>
    </source>
</evidence>
<evidence type="ECO:0000256" key="1">
    <source>
        <dbReference type="PROSITE-ProRule" id="PRU00285"/>
    </source>
</evidence>
<organism evidence="4 6">
    <name type="scientific">Ferroplasma acidiphilum</name>
    <dbReference type="NCBI Taxonomy" id="74969"/>
    <lineage>
        <taxon>Archaea</taxon>
        <taxon>Methanobacteriati</taxon>
        <taxon>Thermoplasmatota</taxon>
        <taxon>Thermoplasmata</taxon>
        <taxon>Thermoplasmatales</taxon>
        <taxon>Ferroplasmaceae</taxon>
        <taxon>Ferroplasma</taxon>
    </lineage>
</organism>
<comment type="similarity">
    <text evidence="1 2">Belongs to the small heat shock protein (HSP20) family.</text>
</comment>
<protein>
    <submittedName>
        <fullName evidence="4">Heat shock protein</fullName>
    </submittedName>
    <submittedName>
        <fullName evidence="5">Hsp20/alpha crystallin family protein</fullName>
    </submittedName>
</protein>
<proteinExistence type="inferred from homology"/>
<dbReference type="Pfam" id="PF00011">
    <property type="entry name" value="HSP20"/>
    <property type="match status" value="1"/>
</dbReference>
<dbReference type="SUPFAM" id="SSF49764">
    <property type="entry name" value="HSP20-like chaperones"/>
    <property type="match status" value="1"/>
</dbReference>
<dbReference type="OrthoDB" id="26084at2157"/>